<dbReference type="PANTHER" id="PTHR33064">
    <property type="entry name" value="POL PROTEIN"/>
    <property type="match status" value="1"/>
</dbReference>
<sequence length="183" mass="19961">MTHRGMVTPTRVLMGGTDAVGYCQSVVKEVFQPLLYHGLLAWLDDILSCGAPATAMCSELDASVIPNYAKMVSPLMHLVDVTAKKKAQSRKAAKLSKILLAELGWNGSHAQVIKKVKAALLEMVPLAHPDPNMTVCLYTDASLDFWGAVCTQIPEEELALPIGEQHHRPVAFLRGRFVNALSR</sequence>
<comment type="caution">
    <text evidence="2">The sequence shown here is derived from an EMBL/GenBank/DDBJ whole genome shotgun (WGS) entry which is preliminary data.</text>
</comment>
<reference evidence="3" key="1">
    <citation type="submission" date="2017-03" db="EMBL/GenBank/DDBJ databases">
        <title>Phytopthora megakarya and P. palmivora, two closely related causual agents of cacao black pod achieved similar genome size and gene model numbers by different mechanisms.</title>
        <authorList>
            <person name="Ali S."/>
            <person name="Shao J."/>
            <person name="Larry D.J."/>
            <person name="Kronmiller B."/>
            <person name="Shen D."/>
            <person name="Strem M.D."/>
            <person name="Melnick R.L."/>
            <person name="Guiltinan M.J."/>
            <person name="Tyler B.M."/>
            <person name="Meinhardt L.W."/>
            <person name="Bailey B.A."/>
        </authorList>
    </citation>
    <scope>NUCLEOTIDE SEQUENCE [LARGE SCALE GENOMIC DNA]</scope>
    <source>
        <strain evidence="3">zdho120</strain>
    </source>
</reference>
<dbReference type="PANTHER" id="PTHR33064:SF37">
    <property type="entry name" value="RIBONUCLEASE H"/>
    <property type="match status" value="1"/>
</dbReference>
<dbReference type="Proteomes" id="UP000198211">
    <property type="component" value="Unassembled WGS sequence"/>
</dbReference>
<evidence type="ECO:0000313" key="3">
    <source>
        <dbReference type="Proteomes" id="UP000198211"/>
    </source>
</evidence>
<proteinExistence type="predicted"/>
<dbReference type="InterPro" id="IPR041577">
    <property type="entry name" value="RT_RNaseH_2"/>
</dbReference>
<dbReference type="OrthoDB" id="166462at2759"/>
<name>A0A225WCJ7_9STRA</name>
<organism evidence="2 3">
    <name type="scientific">Phytophthora megakarya</name>
    <dbReference type="NCBI Taxonomy" id="4795"/>
    <lineage>
        <taxon>Eukaryota</taxon>
        <taxon>Sar</taxon>
        <taxon>Stramenopiles</taxon>
        <taxon>Oomycota</taxon>
        <taxon>Peronosporomycetes</taxon>
        <taxon>Peronosporales</taxon>
        <taxon>Peronosporaceae</taxon>
        <taxon>Phytophthora</taxon>
    </lineage>
</organism>
<dbReference type="InterPro" id="IPR043502">
    <property type="entry name" value="DNA/RNA_pol_sf"/>
</dbReference>
<dbReference type="InterPro" id="IPR051320">
    <property type="entry name" value="Viral_Replic_Matur_Polypro"/>
</dbReference>
<dbReference type="Pfam" id="PF17919">
    <property type="entry name" value="RT_RNaseH_2"/>
    <property type="match status" value="1"/>
</dbReference>
<keyword evidence="3" id="KW-1185">Reference proteome</keyword>
<evidence type="ECO:0000259" key="1">
    <source>
        <dbReference type="Pfam" id="PF17919"/>
    </source>
</evidence>
<accession>A0A225WCJ7</accession>
<dbReference type="EMBL" id="NBNE01001188">
    <property type="protein sequence ID" value="OWZ15124.1"/>
    <property type="molecule type" value="Genomic_DNA"/>
</dbReference>
<protein>
    <recommendedName>
        <fullName evidence="1">Reverse transcriptase/retrotransposon-derived protein RNase H-like domain-containing protein</fullName>
    </recommendedName>
</protein>
<evidence type="ECO:0000313" key="2">
    <source>
        <dbReference type="EMBL" id="OWZ15124.1"/>
    </source>
</evidence>
<dbReference type="AlphaFoldDB" id="A0A225WCJ7"/>
<dbReference type="SUPFAM" id="SSF56672">
    <property type="entry name" value="DNA/RNA polymerases"/>
    <property type="match status" value="1"/>
</dbReference>
<feature type="domain" description="Reverse transcriptase/retrotransposon-derived protein RNase H-like" evidence="1">
    <location>
        <begin position="105"/>
        <end position="157"/>
    </location>
</feature>
<gene>
    <name evidence="2" type="ORF">PHMEG_00011293</name>
</gene>